<keyword evidence="3" id="KW-0413">Isomerase</keyword>
<dbReference type="SMART" id="SM00028">
    <property type="entry name" value="TPR"/>
    <property type="match status" value="3"/>
</dbReference>
<dbReference type="InterPro" id="IPR046357">
    <property type="entry name" value="PPIase_dom_sf"/>
</dbReference>
<feature type="compositionally biased region" description="Polar residues" evidence="5">
    <location>
        <begin position="699"/>
        <end position="709"/>
    </location>
</feature>
<evidence type="ECO:0000256" key="4">
    <source>
        <dbReference type="PROSITE-ProRule" id="PRU00339"/>
    </source>
</evidence>
<dbReference type="GO" id="GO:0005740">
    <property type="term" value="C:mitochondrial envelope"/>
    <property type="evidence" value="ECO:0007669"/>
    <property type="project" value="TreeGrafter"/>
</dbReference>
<dbReference type="SUPFAM" id="SSF54534">
    <property type="entry name" value="FKBP-like"/>
    <property type="match status" value="1"/>
</dbReference>
<sequence length="1111" mass="123590">MSVRRIPALIVGHSQTKYFHLAFSEECNVTSLSFSGYKIEEMWKEIETYVSSFKIIVLHVGANNLQHDSPPDILRKYQALVTNIRGVRPDCLVIISGILPRSQNLWPGQQRTRRFLDSVNAKAVSVNASLRNIAKKTGYLRFVDHPSIEGDRRLLSKDGLHLSSKGMTTFAVRIYEAIKSVRKNNHHRPQTRLVPTVLPITYYRDALMMERTEPELIVDPDSAMPDLYNETQWPHLPNTQSPAVRPTVTQPPPARPTVTQPPAARPTATQPPVSQPPAVRHTVTKPPASRPPVTRAPVTQSPAARPPMTRAPVTQPPAARPTDTQPSAARPTATQPPAARPTATQPPAARPTASQPPAVRHTVTPATRPTVTQPSVTQPPAARPTITQPPVDFISKVPEIQLGGGPDENCVIYCIENKMMDFRKVIQILDDPSDELISCLPPLKPKAGEVYLLGNIQDATCDQYQWVNKGCQNIPKRDPVMQRRDYKSRQFSGDKVGDDGFRRIIYFSKSRALALVHYLGDENVAVELPHGNAVHRSQVHKRTLKSTLAELKGQSNSNEPQSVYRESVTKLGVKATEQGVLNAKNKKQIENIRYKQNKEKKISHDSAYNTLQLAYNLENYVIEYALYPELRLVLACKELTDELNRLLLLTEGEPVLLSMNSTEDSQYIPEVSKTSNDIDLNLNNAEKFNDNAHEVPHNDNITKSPKSVLNKSVNKDDNKGDKDDNDNDSDSDMPPLEDRVPKEEGNDSESLNTDSENQTKEKVDPETLKENDVEDECYKHEDTGGDGDEEEYMDILGNGLLKRKVLKEGESKASRPIHGDVATIKVSGKLADDTAVDVIDSVTFTLGDGDVIQAWDLAVALMNVGQVIELITDARYAYGELGRDPDIPGNATITYTIELLSKDYPKDLDTMAVSERLELGEKKRERGNYLFSRHDYVGAINSYSKAVKILDPESVSDSVENLQQLLENRLKCYNNMAACQLKTGIFDAAKTSCRSVLDVQPDNVKALFRMGKACAGKGETKDAVQYMRKAQKLEPDTKIINQELFKLTKKLSAETESERNMYQKMLGTKATPSKSPKKDANTNNSWVWPMLGAVAIGLVGAGIAAYRHIQH</sequence>
<dbReference type="GO" id="GO:0044183">
    <property type="term" value="F:protein folding chaperone"/>
    <property type="evidence" value="ECO:0007669"/>
    <property type="project" value="TreeGrafter"/>
</dbReference>
<keyword evidence="9" id="KW-1185">Reference proteome</keyword>
<dbReference type="Proteomes" id="UP001186944">
    <property type="component" value="Unassembled WGS sequence"/>
</dbReference>
<feature type="compositionally biased region" description="Low complexity" evidence="5">
    <location>
        <begin position="256"/>
        <end position="272"/>
    </location>
</feature>
<evidence type="ECO:0000256" key="3">
    <source>
        <dbReference type="PROSITE-ProRule" id="PRU00277"/>
    </source>
</evidence>
<feature type="region of interest" description="Disordered" evidence="5">
    <location>
        <begin position="228"/>
        <end position="389"/>
    </location>
</feature>
<keyword evidence="3" id="KW-0697">Rotamase</keyword>
<feature type="compositionally biased region" description="Basic and acidic residues" evidence="5">
    <location>
        <begin position="736"/>
        <end position="745"/>
    </location>
</feature>
<dbReference type="Pfam" id="PF13181">
    <property type="entry name" value="TPR_8"/>
    <property type="match status" value="1"/>
</dbReference>
<feature type="compositionally biased region" description="Basic and acidic residues" evidence="5">
    <location>
        <begin position="713"/>
        <end position="722"/>
    </location>
</feature>
<dbReference type="Gene3D" id="3.40.50.1110">
    <property type="entry name" value="SGNH hydrolase"/>
    <property type="match status" value="1"/>
</dbReference>
<dbReference type="Pfam" id="PF00254">
    <property type="entry name" value="FKBP_C"/>
    <property type="match status" value="1"/>
</dbReference>
<dbReference type="PANTHER" id="PTHR46512:SF1">
    <property type="entry name" value="PEPTIDYLPROLYL ISOMERASE"/>
    <property type="match status" value="1"/>
</dbReference>
<dbReference type="Pfam" id="PF13472">
    <property type="entry name" value="Lipase_GDSL_2"/>
    <property type="match status" value="1"/>
</dbReference>
<dbReference type="InterPro" id="IPR013830">
    <property type="entry name" value="SGNH_hydro"/>
</dbReference>
<evidence type="ECO:0000313" key="9">
    <source>
        <dbReference type="Proteomes" id="UP001186944"/>
    </source>
</evidence>
<organism evidence="8 9">
    <name type="scientific">Pinctada imbricata</name>
    <name type="common">Atlantic pearl-oyster</name>
    <name type="synonym">Pinctada martensii</name>
    <dbReference type="NCBI Taxonomy" id="66713"/>
    <lineage>
        <taxon>Eukaryota</taxon>
        <taxon>Metazoa</taxon>
        <taxon>Spiralia</taxon>
        <taxon>Lophotrochozoa</taxon>
        <taxon>Mollusca</taxon>
        <taxon>Bivalvia</taxon>
        <taxon>Autobranchia</taxon>
        <taxon>Pteriomorphia</taxon>
        <taxon>Pterioida</taxon>
        <taxon>Pterioidea</taxon>
        <taxon>Pteriidae</taxon>
        <taxon>Pinctada</taxon>
    </lineage>
</organism>
<comment type="catalytic activity">
    <reaction evidence="3">
        <text>[protein]-peptidylproline (omega=180) = [protein]-peptidylproline (omega=0)</text>
        <dbReference type="Rhea" id="RHEA:16237"/>
        <dbReference type="Rhea" id="RHEA-COMP:10747"/>
        <dbReference type="Rhea" id="RHEA-COMP:10748"/>
        <dbReference type="ChEBI" id="CHEBI:83833"/>
        <dbReference type="ChEBI" id="CHEBI:83834"/>
        <dbReference type="EC" id="5.2.1.8"/>
    </reaction>
</comment>
<dbReference type="PROSITE" id="PS50059">
    <property type="entry name" value="FKBP_PPIASE"/>
    <property type="match status" value="1"/>
</dbReference>
<dbReference type="InterPro" id="IPR036514">
    <property type="entry name" value="SGNH_hydro_sf"/>
</dbReference>
<dbReference type="GO" id="GO:0012505">
    <property type="term" value="C:endomembrane system"/>
    <property type="evidence" value="ECO:0007669"/>
    <property type="project" value="TreeGrafter"/>
</dbReference>
<evidence type="ECO:0000256" key="1">
    <source>
        <dbReference type="ARBA" id="ARBA00022737"/>
    </source>
</evidence>
<dbReference type="PANTHER" id="PTHR46512">
    <property type="entry name" value="PEPTIDYLPROLYL ISOMERASE"/>
    <property type="match status" value="1"/>
</dbReference>
<dbReference type="PROSITE" id="PS50005">
    <property type="entry name" value="TPR"/>
    <property type="match status" value="1"/>
</dbReference>
<evidence type="ECO:0000313" key="8">
    <source>
        <dbReference type="EMBL" id="KAK3098112.1"/>
    </source>
</evidence>
<keyword evidence="6" id="KW-0812">Transmembrane</keyword>
<feature type="transmembrane region" description="Helical" evidence="6">
    <location>
        <begin position="1086"/>
        <end position="1106"/>
    </location>
</feature>
<dbReference type="EC" id="5.2.1.8" evidence="3"/>
<accession>A0AA89C1F5</accession>
<dbReference type="Gene3D" id="1.25.40.10">
    <property type="entry name" value="Tetratricopeptide repeat domain"/>
    <property type="match status" value="1"/>
</dbReference>
<dbReference type="InterPro" id="IPR001179">
    <property type="entry name" value="PPIase_FKBP_dom"/>
</dbReference>
<evidence type="ECO:0000256" key="2">
    <source>
        <dbReference type="ARBA" id="ARBA00022803"/>
    </source>
</evidence>
<dbReference type="EMBL" id="VSWD01000007">
    <property type="protein sequence ID" value="KAK3098112.1"/>
    <property type="molecule type" value="Genomic_DNA"/>
</dbReference>
<dbReference type="InterPro" id="IPR011990">
    <property type="entry name" value="TPR-like_helical_dom_sf"/>
</dbReference>
<name>A0AA89C1F5_PINIB</name>
<dbReference type="GO" id="GO:0003755">
    <property type="term" value="F:peptidyl-prolyl cis-trans isomerase activity"/>
    <property type="evidence" value="ECO:0007669"/>
    <property type="project" value="UniProtKB-KW"/>
</dbReference>
<feature type="compositionally biased region" description="Basic and acidic residues" evidence="5">
    <location>
        <begin position="757"/>
        <end position="783"/>
    </location>
</feature>
<dbReference type="InterPro" id="IPR019734">
    <property type="entry name" value="TPR_rpt"/>
</dbReference>
<dbReference type="SUPFAM" id="SSF48452">
    <property type="entry name" value="TPR-like"/>
    <property type="match status" value="1"/>
</dbReference>
<feature type="repeat" description="TPR" evidence="4">
    <location>
        <begin position="1004"/>
        <end position="1037"/>
    </location>
</feature>
<protein>
    <recommendedName>
        <fullName evidence="3">peptidylprolyl isomerase</fullName>
        <ecNumber evidence="3">5.2.1.8</ecNumber>
    </recommendedName>
</protein>
<dbReference type="AlphaFoldDB" id="A0AA89C1F5"/>
<evidence type="ECO:0000256" key="5">
    <source>
        <dbReference type="SAM" id="MobiDB-lite"/>
    </source>
</evidence>
<dbReference type="GO" id="GO:0005829">
    <property type="term" value="C:cytosol"/>
    <property type="evidence" value="ECO:0007669"/>
    <property type="project" value="TreeGrafter"/>
</dbReference>
<proteinExistence type="predicted"/>
<feature type="domain" description="PPIase FKBP-type" evidence="7">
    <location>
        <begin position="819"/>
        <end position="903"/>
    </location>
</feature>
<feature type="compositionally biased region" description="Polar residues" evidence="5">
    <location>
        <begin position="229"/>
        <end position="241"/>
    </location>
</feature>
<keyword evidence="6" id="KW-0472">Membrane</keyword>
<feature type="compositionally biased region" description="Low complexity" evidence="5">
    <location>
        <begin position="367"/>
        <end position="380"/>
    </location>
</feature>
<keyword evidence="6" id="KW-1133">Transmembrane helix</keyword>
<keyword evidence="1" id="KW-0677">Repeat</keyword>
<dbReference type="InterPro" id="IPR050754">
    <property type="entry name" value="FKBP4/5/8-like"/>
</dbReference>
<gene>
    <name evidence="8" type="ORF">FSP39_016207</name>
</gene>
<feature type="compositionally biased region" description="Low complexity" evidence="5">
    <location>
        <begin position="324"/>
        <end position="358"/>
    </location>
</feature>
<dbReference type="SUPFAM" id="SSF52266">
    <property type="entry name" value="SGNH hydrolase"/>
    <property type="match status" value="1"/>
</dbReference>
<keyword evidence="2 4" id="KW-0802">TPR repeat</keyword>
<dbReference type="GO" id="GO:0016020">
    <property type="term" value="C:membrane"/>
    <property type="evidence" value="ECO:0007669"/>
    <property type="project" value="TreeGrafter"/>
</dbReference>
<reference evidence="8" key="1">
    <citation type="submission" date="2019-08" db="EMBL/GenBank/DDBJ databases">
        <title>The improved chromosome-level genome for the pearl oyster Pinctada fucata martensii using PacBio sequencing and Hi-C.</title>
        <authorList>
            <person name="Zheng Z."/>
        </authorList>
    </citation>
    <scope>NUCLEOTIDE SEQUENCE</scope>
    <source>
        <strain evidence="8">ZZ-2019</strain>
        <tissue evidence="8">Adductor muscle</tissue>
    </source>
</reference>
<comment type="caution">
    <text evidence="8">The sequence shown here is derived from an EMBL/GenBank/DDBJ whole genome shotgun (WGS) entry which is preliminary data.</text>
</comment>
<dbReference type="Gene3D" id="3.10.50.40">
    <property type="match status" value="1"/>
</dbReference>
<evidence type="ECO:0000259" key="7">
    <source>
        <dbReference type="PROSITE" id="PS50059"/>
    </source>
</evidence>
<evidence type="ECO:0000256" key="6">
    <source>
        <dbReference type="SAM" id="Phobius"/>
    </source>
</evidence>
<dbReference type="GO" id="GO:0043066">
    <property type="term" value="P:negative regulation of apoptotic process"/>
    <property type="evidence" value="ECO:0007669"/>
    <property type="project" value="TreeGrafter"/>
</dbReference>
<feature type="region of interest" description="Disordered" evidence="5">
    <location>
        <begin position="690"/>
        <end position="790"/>
    </location>
</feature>